<dbReference type="AlphaFoldDB" id="A0A4V1ALQ7"/>
<proteinExistence type="predicted"/>
<dbReference type="Proteomes" id="UP000294321">
    <property type="component" value="Chromosome"/>
</dbReference>
<dbReference type="InterPro" id="IPR000150">
    <property type="entry name" value="Cof"/>
</dbReference>
<dbReference type="InterPro" id="IPR023214">
    <property type="entry name" value="HAD_sf"/>
</dbReference>
<dbReference type="GO" id="GO:0005829">
    <property type="term" value="C:cytosol"/>
    <property type="evidence" value="ECO:0007669"/>
    <property type="project" value="TreeGrafter"/>
</dbReference>
<dbReference type="InterPro" id="IPR036412">
    <property type="entry name" value="HAD-like_sf"/>
</dbReference>
<dbReference type="NCBIfam" id="TIGR01484">
    <property type="entry name" value="HAD-SF-IIB"/>
    <property type="match status" value="1"/>
</dbReference>
<dbReference type="PANTHER" id="PTHR10000">
    <property type="entry name" value="PHOSPHOSERINE PHOSPHATASE"/>
    <property type="match status" value="1"/>
</dbReference>
<dbReference type="GO" id="GO:0016791">
    <property type="term" value="F:phosphatase activity"/>
    <property type="evidence" value="ECO:0007669"/>
    <property type="project" value="TreeGrafter"/>
</dbReference>
<dbReference type="EMBL" id="CP034726">
    <property type="protein sequence ID" value="QBP18439.1"/>
    <property type="molecule type" value="Genomic_DNA"/>
</dbReference>
<dbReference type="Pfam" id="PF08282">
    <property type="entry name" value="Hydrolase_3"/>
    <property type="match status" value="1"/>
</dbReference>
<keyword evidence="1" id="KW-0378">Hydrolase</keyword>
<dbReference type="PANTHER" id="PTHR10000:SF25">
    <property type="entry name" value="PHOSPHATASE YKRA-RELATED"/>
    <property type="match status" value="1"/>
</dbReference>
<dbReference type="SFLD" id="SFLDG01140">
    <property type="entry name" value="C2.B:_Phosphomannomutase_and_P"/>
    <property type="match status" value="1"/>
</dbReference>
<name>A0A4V1ALQ7_9LACO</name>
<accession>A0A4V1ALQ7</accession>
<dbReference type="KEGG" id="lji:ELX58_04660"/>
<evidence type="ECO:0000313" key="2">
    <source>
        <dbReference type="Proteomes" id="UP000294321"/>
    </source>
</evidence>
<dbReference type="OrthoDB" id="9810101at2"/>
<evidence type="ECO:0000313" key="1">
    <source>
        <dbReference type="EMBL" id="QBP18439.1"/>
    </source>
</evidence>
<dbReference type="SUPFAM" id="SSF56784">
    <property type="entry name" value="HAD-like"/>
    <property type="match status" value="1"/>
</dbReference>
<dbReference type="RefSeq" id="WP_133441998.1">
    <property type="nucleotide sequence ID" value="NZ_CP034726.1"/>
</dbReference>
<dbReference type="PROSITE" id="PS01229">
    <property type="entry name" value="COF_2"/>
    <property type="match status" value="1"/>
</dbReference>
<reference evidence="2" key="1">
    <citation type="submission" date="2018-12" db="EMBL/GenBank/DDBJ databases">
        <title>A new species of lactobacillus.</title>
        <authorList>
            <person name="Jian Y."/>
            <person name="Xin L."/>
            <person name="Hong Z.J."/>
            <person name="Ming L.Z."/>
            <person name="Hong X.Z."/>
        </authorList>
    </citation>
    <scope>NUCLEOTIDE SEQUENCE [LARGE SCALE GENOMIC DNA]</scope>
    <source>
        <strain evidence="2">HSLZ-75</strain>
    </source>
</reference>
<keyword evidence="2" id="KW-1185">Reference proteome</keyword>
<dbReference type="SFLD" id="SFLDS00003">
    <property type="entry name" value="Haloacid_Dehalogenase"/>
    <property type="match status" value="1"/>
</dbReference>
<dbReference type="Gene3D" id="3.30.1240.10">
    <property type="match status" value="1"/>
</dbReference>
<dbReference type="GO" id="GO:0000287">
    <property type="term" value="F:magnesium ion binding"/>
    <property type="evidence" value="ECO:0007669"/>
    <property type="project" value="TreeGrafter"/>
</dbReference>
<dbReference type="InterPro" id="IPR006379">
    <property type="entry name" value="HAD-SF_hydro_IIB"/>
</dbReference>
<organism evidence="1 2">
    <name type="scientific">Acetilactobacillus jinshanensis</name>
    <dbReference type="NCBI Taxonomy" id="1720083"/>
    <lineage>
        <taxon>Bacteria</taxon>
        <taxon>Bacillati</taxon>
        <taxon>Bacillota</taxon>
        <taxon>Bacilli</taxon>
        <taxon>Lactobacillales</taxon>
        <taxon>Lactobacillaceae</taxon>
        <taxon>Acetilactobacillus</taxon>
    </lineage>
</organism>
<protein>
    <submittedName>
        <fullName evidence="1">Cof-type HAD-IIB family hydrolase</fullName>
    </submittedName>
</protein>
<sequence>MYKAVVFFDLDGTLLDSTKHVQASTLNALTSLRDNHVLPVISTGRNLLMISDIMRVTGVKTVICSNGSYIQYHHKVLNTITIPNAILQKLSLMTIKHQDAISFQTQHQVVLNQSTPLTVANYEHFNVDPPIQANFYQNHPINFVNLFTDKLDRYYINQFKGELHIVRNSPYCLDVMKSGVSKQLGVQILLKKLHLENVPTYAFGDGMNDINMFNEVDYSVAMGNALAPCKANGSFITDTNNRNGIAKGLKHYALI</sequence>
<dbReference type="NCBIfam" id="TIGR00099">
    <property type="entry name" value="Cof-subfamily"/>
    <property type="match status" value="1"/>
</dbReference>
<dbReference type="Gene3D" id="3.40.50.1000">
    <property type="entry name" value="HAD superfamily/HAD-like"/>
    <property type="match status" value="1"/>
</dbReference>
<gene>
    <name evidence="1" type="ORF">ELX58_04660</name>
</gene>